<dbReference type="Proteomes" id="UP000000269">
    <property type="component" value="Chromosome"/>
</dbReference>
<dbReference type="RefSeq" id="WP_012159033.1">
    <property type="nucleotide sequence ID" value="NC_009922.1"/>
</dbReference>
<evidence type="ECO:0000256" key="3">
    <source>
        <dbReference type="ARBA" id="ARBA00005046"/>
    </source>
</evidence>
<evidence type="ECO:0000313" key="13">
    <source>
        <dbReference type="Proteomes" id="UP000000269"/>
    </source>
</evidence>
<evidence type="ECO:0000313" key="12">
    <source>
        <dbReference type="EMBL" id="ABW18721.1"/>
    </source>
</evidence>
<dbReference type="InterPro" id="IPR036688">
    <property type="entry name" value="MoeA_C_domain_IV_sf"/>
</dbReference>
<evidence type="ECO:0000256" key="10">
    <source>
        <dbReference type="RuleBase" id="RU365090"/>
    </source>
</evidence>
<organism evidence="12 13">
    <name type="scientific">Alkaliphilus oremlandii (strain OhILAs)</name>
    <name type="common">Clostridium oremlandii (strain OhILAs)</name>
    <dbReference type="NCBI Taxonomy" id="350688"/>
    <lineage>
        <taxon>Bacteria</taxon>
        <taxon>Bacillati</taxon>
        <taxon>Bacillota</taxon>
        <taxon>Clostridia</taxon>
        <taxon>Peptostreptococcales</taxon>
        <taxon>Natronincolaceae</taxon>
        <taxon>Alkaliphilus</taxon>
    </lineage>
</organism>
<dbReference type="SUPFAM" id="SSF63882">
    <property type="entry name" value="MoeA N-terminal region -like"/>
    <property type="match status" value="1"/>
</dbReference>
<dbReference type="CDD" id="cd00887">
    <property type="entry name" value="MoeA"/>
    <property type="match status" value="1"/>
</dbReference>
<dbReference type="InterPro" id="IPR036425">
    <property type="entry name" value="MoaB/Mog-like_dom_sf"/>
</dbReference>
<dbReference type="Gene3D" id="2.40.340.10">
    <property type="entry name" value="MoeA, C-terminal, domain IV"/>
    <property type="match status" value="1"/>
</dbReference>
<dbReference type="NCBIfam" id="TIGR00177">
    <property type="entry name" value="molyb_syn"/>
    <property type="match status" value="1"/>
</dbReference>
<dbReference type="eggNOG" id="COG0303">
    <property type="taxonomic scope" value="Bacteria"/>
</dbReference>
<dbReference type="SMART" id="SM00852">
    <property type="entry name" value="MoCF_biosynth"/>
    <property type="match status" value="1"/>
</dbReference>
<dbReference type="Gene3D" id="3.40.980.10">
    <property type="entry name" value="MoaB/Mog-like domain"/>
    <property type="match status" value="1"/>
</dbReference>
<keyword evidence="7 10" id="KW-0500">Molybdenum</keyword>
<keyword evidence="10" id="KW-0460">Magnesium</keyword>
<dbReference type="KEGG" id="aoe:Clos_1175"/>
<dbReference type="InterPro" id="IPR001453">
    <property type="entry name" value="MoaB/Mog_dom"/>
</dbReference>
<dbReference type="PROSITE" id="PS01079">
    <property type="entry name" value="MOCF_BIOSYNTHESIS_2"/>
    <property type="match status" value="1"/>
</dbReference>
<dbReference type="Pfam" id="PF03454">
    <property type="entry name" value="MoeA_C"/>
    <property type="match status" value="1"/>
</dbReference>
<comment type="function">
    <text evidence="1 10">Catalyzes the insertion of molybdate into adenylated molybdopterin with the concomitant release of AMP.</text>
</comment>
<evidence type="ECO:0000256" key="7">
    <source>
        <dbReference type="ARBA" id="ARBA00022505"/>
    </source>
</evidence>
<dbReference type="Gene3D" id="2.170.190.11">
    <property type="entry name" value="Molybdopterin biosynthesis moea protein, domain 3"/>
    <property type="match status" value="1"/>
</dbReference>
<gene>
    <name evidence="12" type="ordered locus">Clos_1175</name>
</gene>
<evidence type="ECO:0000256" key="9">
    <source>
        <dbReference type="ARBA" id="ARBA00047317"/>
    </source>
</evidence>
<dbReference type="UniPathway" id="UPA00344"/>
<dbReference type="SUPFAM" id="SSF63867">
    <property type="entry name" value="MoeA C-terminal domain-like"/>
    <property type="match status" value="1"/>
</dbReference>
<comment type="pathway">
    <text evidence="3 10">Cofactor biosynthesis; molybdopterin biosynthesis.</text>
</comment>
<dbReference type="SUPFAM" id="SSF53850">
    <property type="entry name" value="Periplasmic binding protein-like II"/>
    <property type="match status" value="1"/>
</dbReference>
<dbReference type="eggNOG" id="COG1910">
    <property type="taxonomic scope" value="Bacteria"/>
</dbReference>
<comment type="similarity">
    <text evidence="4 10">Belongs to the MoeA family.</text>
</comment>
<dbReference type="PANTHER" id="PTHR10192:SF16">
    <property type="entry name" value="MOLYBDOPTERIN MOLYBDENUMTRANSFERASE"/>
    <property type="match status" value="1"/>
</dbReference>
<comment type="function">
    <text evidence="2">May be involved in the biosynthesis of molybdopterin.</text>
</comment>
<dbReference type="SUPFAM" id="SSF53218">
    <property type="entry name" value="Molybdenum cofactor biosynthesis proteins"/>
    <property type="match status" value="1"/>
</dbReference>
<dbReference type="InterPro" id="IPR008284">
    <property type="entry name" value="MoCF_biosynth_CS"/>
</dbReference>
<dbReference type="PANTHER" id="PTHR10192">
    <property type="entry name" value="MOLYBDOPTERIN BIOSYNTHESIS PROTEIN"/>
    <property type="match status" value="1"/>
</dbReference>
<evidence type="ECO:0000259" key="11">
    <source>
        <dbReference type="SMART" id="SM00852"/>
    </source>
</evidence>
<sequence length="639" mass="70741">MAKKERNTYLTNISLEEAQRLYFAEVSLLNHGRSTEKIAVTDSLNRVSAKPVFAKKSSPNYNAAAMDGIAVVANHTYGATESNPIHLKRNKDYMDINTGGYIDDPYNAVIMIEDVIEIDEDTVEIRQAATPWQHIRPIGEDIVEKELIISSNHKIRAMDIGALLAGQTIDIEVYKLPQVGIIPTGSEIVGAEQELSQGKIIETNGSMFSVMVAEYYGIPKKYEIIPDDYELLKNKILAAVEENDVVIINAGSSAGSKDYTVDVLREIGDVKIHGVAIKPGKPTILAIVKGKPVIGIPGYPVSAYLVFELFVKPLLFQYNHLILEEPRKMKCVLSRKIISSLKYEEFVRVKLGAVKDKIIATPLDRGAGVTMSLVKADGILIIPQSLEGYEAGREVEVQLLKEFGEINNTIVSIGSHDLVMDLLGDELHTRKSNLFLSSAHVGSLGGIMAMRKNECHIAPIHLMDEETGEYNKTYIKKYLNDKEYAIIKFVKRSQGLMVKKGNPLGIRSVKDLTKKDLLFVNRQRGAGTRILLDYYLNKHGISPSDILGYDREFNTHMAVAAAVAGNSADCGMGVLSAAKIMGLDFIPIAWEEYDLCISKEMLKDSKIISLIETMKSNDFIAKIQELDGYDTENIGNVIE</sequence>
<dbReference type="OrthoDB" id="9804758at2"/>
<keyword evidence="13" id="KW-1185">Reference proteome</keyword>
<evidence type="ECO:0000256" key="8">
    <source>
        <dbReference type="ARBA" id="ARBA00023150"/>
    </source>
</evidence>
<keyword evidence="10" id="KW-0479">Metal-binding</keyword>
<evidence type="ECO:0000256" key="1">
    <source>
        <dbReference type="ARBA" id="ARBA00002901"/>
    </source>
</evidence>
<dbReference type="EC" id="2.10.1.1" evidence="5 10"/>
<reference evidence="13" key="1">
    <citation type="submission" date="2007-10" db="EMBL/GenBank/DDBJ databases">
        <title>Complete genome of Alkaliphilus oremlandii OhILAs.</title>
        <authorList>
            <person name="Copeland A."/>
            <person name="Lucas S."/>
            <person name="Lapidus A."/>
            <person name="Barry K."/>
            <person name="Detter J.C."/>
            <person name="Glavina del Rio T."/>
            <person name="Hammon N."/>
            <person name="Israni S."/>
            <person name="Dalin E."/>
            <person name="Tice H."/>
            <person name="Pitluck S."/>
            <person name="Chain P."/>
            <person name="Malfatti S."/>
            <person name="Shin M."/>
            <person name="Vergez L."/>
            <person name="Schmutz J."/>
            <person name="Larimer F."/>
            <person name="Land M."/>
            <person name="Hauser L."/>
            <person name="Kyrpides N."/>
            <person name="Mikhailova N."/>
            <person name="Stolz J.F."/>
            <person name="Dawson A."/>
            <person name="Fisher E."/>
            <person name="Crable B."/>
            <person name="Perera E."/>
            <person name="Lisak J."/>
            <person name="Ranganathan M."/>
            <person name="Basu P."/>
            <person name="Richardson P."/>
        </authorList>
    </citation>
    <scope>NUCLEOTIDE SEQUENCE [LARGE SCALE GENOMIC DNA]</scope>
    <source>
        <strain evidence="13">OhILAs</strain>
    </source>
</reference>
<dbReference type="Gene3D" id="3.90.105.10">
    <property type="entry name" value="Molybdopterin biosynthesis moea protein, domain 2"/>
    <property type="match status" value="1"/>
</dbReference>
<evidence type="ECO:0000256" key="4">
    <source>
        <dbReference type="ARBA" id="ARBA00010763"/>
    </source>
</evidence>
<comment type="catalytic activity">
    <reaction evidence="9">
        <text>adenylyl-molybdopterin + molybdate = Mo-molybdopterin + AMP + H(+)</text>
        <dbReference type="Rhea" id="RHEA:35047"/>
        <dbReference type="ChEBI" id="CHEBI:15378"/>
        <dbReference type="ChEBI" id="CHEBI:36264"/>
        <dbReference type="ChEBI" id="CHEBI:62727"/>
        <dbReference type="ChEBI" id="CHEBI:71302"/>
        <dbReference type="ChEBI" id="CHEBI:456215"/>
        <dbReference type="EC" id="2.10.1.1"/>
    </reaction>
</comment>
<dbReference type="GO" id="GO:0046872">
    <property type="term" value="F:metal ion binding"/>
    <property type="evidence" value="ECO:0007669"/>
    <property type="project" value="UniProtKB-UniRule"/>
</dbReference>
<dbReference type="HOGENOM" id="CLU_010186_3_0_9"/>
<dbReference type="GO" id="GO:0005829">
    <property type="term" value="C:cytosol"/>
    <property type="evidence" value="ECO:0007669"/>
    <property type="project" value="TreeGrafter"/>
</dbReference>
<name>A8MF52_ALKOO</name>
<dbReference type="AlphaFoldDB" id="A8MF52"/>
<dbReference type="Pfam" id="PF00994">
    <property type="entry name" value="MoCF_biosynth"/>
    <property type="match status" value="1"/>
</dbReference>
<dbReference type="GO" id="GO:0006777">
    <property type="term" value="P:Mo-molybdopterin cofactor biosynthetic process"/>
    <property type="evidence" value="ECO:0007669"/>
    <property type="project" value="UniProtKB-UniRule"/>
</dbReference>
<evidence type="ECO:0000256" key="2">
    <source>
        <dbReference type="ARBA" id="ARBA00003487"/>
    </source>
</evidence>
<feature type="domain" description="MoaB/Mog" evidence="11">
    <location>
        <begin position="180"/>
        <end position="317"/>
    </location>
</feature>
<protein>
    <recommendedName>
        <fullName evidence="6 10">Molybdopterin molybdenumtransferase</fullName>
        <ecNumber evidence="5 10">2.10.1.1</ecNumber>
    </recommendedName>
</protein>
<dbReference type="InterPro" id="IPR024370">
    <property type="entry name" value="PBP_domain"/>
</dbReference>
<proteinExistence type="inferred from homology"/>
<evidence type="ECO:0000256" key="6">
    <source>
        <dbReference type="ARBA" id="ARBA00021108"/>
    </source>
</evidence>
<evidence type="ECO:0000256" key="5">
    <source>
        <dbReference type="ARBA" id="ARBA00013269"/>
    </source>
</evidence>
<dbReference type="InterPro" id="IPR005111">
    <property type="entry name" value="MoeA_C_domain_IV"/>
</dbReference>
<dbReference type="InterPro" id="IPR038987">
    <property type="entry name" value="MoeA-like"/>
</dbReference>
<dbReference type="Pfam" id="PF03453">
    <property type="entry name" value="MoeA_N"/>
    <property type="match status" value="1"/>
</dbReference>
<dbReference type="NCBIfam" id="NF011068">
    <property type="entry name" value="PRK14498.1"/>
    <property type="match status" value="1"/>
</dbReference>
<dbReference type="EMBL" id="CP000853">
    <property type="protein sequence ID" value="ABW18721.1"/>
    <property type="molecule type" value="Genomic_DNA"/>
</dbReference>
<comment type="cofactor">
    <cofactor evidence="10">
        <name>Mg(2+)</name>
        <dbReference type="ChEBI" id="CHEBI:18420"/>
    </cofactor>
</comment>
<keyword evidence="8 10" id="KW-0501">Molybdenum cofactor biosynthesis</keyword>
<dbReference type="STRING" id="350688.Clos_1175"/>
<dbReference type="InterPro" id="IPR005110">
    <property type="entry name" value="MoeA_linker/N"/>
</dbReference>
<dbReference type="Pfam" id="PF12727">
    <property type="entry name" value="PBP_like"/>
    <property type="match status" value="1"/>
</dbReference>
<accession>A8MF52</accession>
<dbReference type="Gene3D" id="3.40.190.10">
    <property type="entry name" value="Periplasmic binding protein-like II"/>
    <property type="match status" value="1"/>
</dbReference>
<dbReference type="GO" id="GO:0061599">
    <property type="term" value="F:molybdopterin molybdotransferase activity"/>
    <property type="evidence" value="ECO:0007669"/>
    <property type="project" value="UniProtKB-UniRule"/>
</dbReference>
<keyword evidence="10" id="KW-0808">Transferase</keyword>
<dbReference type="FunFam" id="2.40.340.10:FF:000005">
    <property type="entry name" value="Molybdopterin molybdenumtransferase MoeA"/>
    <property type="match status" value="1"/>
</dbReference>
<dbReference type="InterPro" id="IPR036135">
    <property type="entry name" value="MoeA_linker/N_sf"/>
</dbReference>